<evidence type="ECO:0000256" key="11">
    <source>
        <dbReference type="ARBA" id="ARBA00023004"/>
    </source>
</evidence>
<dbReference type="PANTHER" id="PTHR30598">
    <property type="entry name" value="NITRATE REDUCTASE PRIVATE CHAPERONE, REDOX ENZYME MATURATION PROTEIN REMP FAMILY"/>
    <property type="match status" value="1"/>
</dbReference>
<dbReference type="GO" id="GO:0042128">
    <property type="term" value="P:nitrate assimilation"/>
    <property type="evidence" value="ECO:0007669"/>
    <property type="project" value="UniProtKB-KW"/>
</dbReference>
<name>A0A558DVN6_9GAMM</name>
<keyword evidence="8" id="KW-0249">Electron transport</keyword>
<keyword evidence="12" id="KW-0534">Nitrate assimilation</keyword>
<dbReference type="GO" id="GO:0009055">
    <property type="term" value="F:electron transfer activity"/>
    <property type="evidence" value="ECO:0007669"/>
    <property type="project" value="TreeGrafter"/>
</dbReference>
<dbReference type="EMBL" id="VMNH01000004">
    <property type="protein sequence ID" value="TVO77734.1"/>
    <property type="molecule type" value="Genomic_DNA"/>
</dbReference>
<keyword evidence="20" id="KW-1185">Reference proteome</keyword>
<comment type="caution">
    <text evidence="19">The sequence shown here is derived from an EMBL/GenBank/DDBJ whole genome shotgun (WGS) entry which is preliminary data.</text>
</comment>
<keyword evidence="10 19" id="KW-0560">Oxidoreductase</keyword>
<feature type="transmembrane region" description="Helical" evidence="17">
    <location>
        <begin position="191"/>
        <end position="217"/>
    </location>
</feature>
<dbReference type="InterPro" id="IPR036197">
    <property type="entry name" value="NarG-like_sf"/>
</dbReference>
<keyword evidence="11 16" id="KW-0408">Iron</keyword>
<dbReference type="PANTHER" id="PTHR30598:SF3">
    <property type="entry name" value="RESPIRATORY NITRATE REDUCTASE 1 GAMMA CHAIN"/>
    <property type="match status" value="1"/>
</dbReference>
<dbReference type="EC" id="1.7.5.1" evidence="2"/>
<evidence type="ECO:0000256" key="14">
    <source>
        <dbReference type="ARBA" id="ARBA00048294"/>
    </source>
</evidence>
<evidence type="ECO:0000313" key="20">
    <source>
        <dbReference type="Proteomes" id="UP000316649"/>
    </source>
</evidence>
<dbReference type="InterPro" id="IPR023234">
    <property type="entry name" value="NarG-like_domain"/>
</dbReference>
<keyword evidence="13 17" id="KW-0472">Membrane</keyword>
<feature type="binding site" description="axial binding residue" evidence="16">
    <location>
        <position position="189"/>
    </location>
    <ligand>
        <name>heme b</name>
        <dbReference type="ChEBI" id="CHEBI:60344"/>
        <label>1</label>
    </ligand>
    <ligandPart>
        <name>Fe</name>
        <dbReference type="ChEBI" id="CHEBI:18248"/>
    </ligandPart>
</feature>
<keyword evidence="6 17" id="KW-0812">Transmembrane</keyword>
<evidence type="ECO:0000256" key="8">
    <source>
        <dbReference type="ARBA" id="ARBA00022982"/>
    </source>
</evidence>
<feature type="transmembrane region" description="Helical" evidence="17">
    <location>
        <begin position="6"/>
        <end position="27"/>
    </location>
</feature>
<dbReference type="Gene3D" id="1.20.950.20">
    <property type="entry name" value="Transmembrane di-heme cytochromes, Chain C"/>
    <property type="match status" value="1"/>
</dbReference>
<evidence type="ECO:0000256" key="7">
    <source>
        <dbReference type="ARBA" id="ARBA00022723"/>
    </source>
</evidence>
<reference evidence="19 20" key="1">
    <citation type="submission" date="2019-07" db="EMBL/GenBank/DDBJ databases">
        <title>The pathways for chlorine oxyanion respiration interact through the shared metabolite chlorate.</title>
        <authorList>
            <person name="Barnum T.P."/>
            <person name="Cheng Y."/>
            <person name="Hill K.A."/>
            <person name="Lucas L.N."/>
            <person name="Carlson H.K."/>
            <person name="Coates J.D."/>
        </authorList>
    </citation>
    <scope>NUCLEOTIDE SEQUENCE [LARGE SCALE GENOMIC DNA]</scope>
    <source>
        <strain evidence="19 20">BK-1</strain>
    </source>
</reference>
<feature type="domain" description="NarG-like" evidence="18">
    <location>
        <begin position="4"/>
        <end position="226"/>
    </location>
</feature>
<evidence type="ECO:0000256" key="3">
    <source>
        <dbReference type="ARBA" id="ARBA00022448"/>
    </source>
</evidence>
<keyword evidence="3" id="KW-0813">Transport</keyword>
<dbReference type="GO" id="GO:0005886">
    <property type="term" value="C:plasma membrane"/>
    <property type="evidence" value="ECO:0007669"/>
    <property type="project" value="UniProtKB-SubCell"/>
</dbReference>
<evidence type="ECO:0000256" key="5">
    <source>
        <dbReference type="ARBA" id="ARBA00022617"/>
    </source>
</evidence>
<keyword evidence="4" id="KW-1003">Cell membrane</keyword>
<comment type="subcellular location">
    <subcellularLocation>
        <location evidence="1">Cell membrane</location>
        <topology evidence="1">Multi-pass membrane protein</topology>
    </subcellularLocation>
</comment>
<dbReference type="RefSeq" id="WP_144357459.1">
    <property type="nucleotide sequence ID" value="NZ_VMNH01000004.1"/>
</dbReference>
<feature type="transmembrane region" description="Helical" evidence="17">
    <location>
        <begin position="130"/>
        <end position="148"/>
    </location>
</feature>
<evidence type="ECO:0000256" key="12">
    <source>
        <dbReference type="ARBA" id="ARBA00023063"/>
    </source>
</evidence>
<keyword evidence="9 17" id="KW-1133">Transmembrane helix</keyword>
<keyword evidence="5 16" id="KW-0349">Heme</keyword>
<dbReference type="AlphaFoldDB" id="A0A558DVN6"/>
<comment type="subunit">
    <text evidence="15">Dimer of heterotrimers each composed of an alpha, a beta and a gamma chain. Alpha and beta are catalytic chains; gamma chains are involved in binding the enzyme complex to the cytoplasmic membrane.</text>
</comment>
<feature type="binding site" description="axial binding residue" evidence="16">
    <location>
        <position position="65"/>
    </location>
    <ligand>
        <name>heme b</name>
        <dbReference type="ChEBI" id="CHEBI:60344"/>
        <label>1</label>
    </ligand>
    <ligandPart>
        <name>Fe</name>
        <dbReference type="ChEBI" id="CHEBI:18248"/>
    </ligandPart>
</feature>
<evidence type="ECO:0000256" key="10">
    <source>
        <dbReference type="ARBA" id="ARBA00023002"/>
    </source>
</evidence>
<feature type="transmembrane region" description="Helical" evidence="17">
    <location>
        <begin position="48"/>
        <end position="68"/>
    </location>
</feature>
<evidence type="ECO:0000256" key="15">
    <source>
        <dbReference type="ARBA" id="ARBA00063882"/>
    </source>
</evidence>
<dbReference type="InterPro" id="IPR003816">
    <property type="entry name" value="Nitrate_red_gam"/>
</dbReference>
<dbReference type="OrthoDB" id="9788113at2"/>
<evidence type="ECO:0000256" key="16">
    <source>
        <dbReference type="PIRSR" id="PIRSR603816-1"/>
    </source>
</evidence>
<comment type="catalytic activity">
    <reaction evidence="14">
        <text>nitrate + a quinol = a quinone + nitrite + H2O</text>
        <dbReference type="Rhea" id="RHEA:56144"/>
        <dbReference type="ChEBI" id="CHEBI:15377"/>
        <dbReference type="ChEBI" id="CHEBI:16301"/>
        <dbReference type="ChEBI" id="CHEBI:17632"/>
        <dbReference type="ChEBI" id="CHEBI:24646"/>
        <dbReference type="ChEBI" id="CHEBI:132124"/>
        <dbReference type="EC" id="1.7.5.1"/>
    </reaction>
</comment>
<feature type="transmembrane region" description="Helical" evidence="17">
    <location>
        <begin position="88"/>
        <end position="110"/>
    </location>
</feature>
<gene>
    <name evidence="19" type="primary">narI</name>
    <name evidence="19" type="ORF">FHP88_02735</name>
</gene>
<evidence type="ECO:0000256" key="1">
    <source>
        <dbReference type="ARBA" id="ARBA00004651"/>
    </source>
</evidence>
<dbReference type="NCBIfam" id="TIGR00351">
    <property type="entry name" value="narI"/>
    <property type="match status" value="1"/>
</dbReference>
<evidence type="ECO:0000256" key="9">
    <source>
        <dbReference type="ARBA" id="ARBA00022989"/>
    </source>
</evidence>
<evidence type="ECO:0000256" key="4">
    <source>
        <dbReference type="ARBA" id="ARBA00022475"/>
    </source>
</evidence>
<dbReference type="Pfam" id="PF02665">
    <property type="entry name" value="Nitrate_red_gam"/>
    <property type="match status" value="1"/>
</dbReference>
<evidence type="ECO:0000313" key="19">
    <source>
        <dbReference type="EMBL" id="TVO77734.1"/>
    </source>
</evidence>
<dbReference type="FunFam" id="1.20.950.20:FF:000001">
    <property type="entry name" value="Respiratory nitrate reductase subunit gamma"/>
    <property type="match status" value="1"/>
</dbReference>
<feature type="binding site" description="axial binding residue" evidence="16">
    <location>
        <position position="207"/>
    </location>
    <ligand>
        <name>heme b</name>
        <dbReference type="ChEBI" id="CHEBI:60344"/>
        <label>1</label>
    </ligand>
    <ligandPart>
        <name>Fe</name>
        <dbReference type="ChEBI" id="CHEBI:18248"/>
    </ligandPart>
</feature>
<dbReference type="SUPFAM" id="SSF103501">
    <property type="entry name" value="Respiratory nitrate reductase 1 gamma chain"/>
    <property type="match status" value="1"/>
</dbReference>
<evidence type="ECO:0000256" key="17">
    <source>
        <dbReference type="SAM" id="Phobius"/>
    </source>
</evidence>
<dbReference type="GO" id="GO:0019645">
    <property type="term" value="P:anaerobic electron transport chain"/>
    <property type="evidence" value="ECO:0007669"/>
    <property type="project" value="UniProtKB-ARBA"/>
</dbReference>
<sequence length="231" mass="26128">MTLNDFFFGAYPYLAGTIFLLGSWLRFDREQYTWKADSSQLLSNKNMRIASNLFHVGILAVFFGHLVGMLTPHSWFLALGISDTAHQYIAIYAGLIFGSLCLIGSIMLLLRRLNEPRVRAVSRKRDTFIIGWLLATVALGLSTTVVSIDHASHGDASTMIALTEWVKSVATLSVDASLIQDVNFIFKLHMFFGMTVFLLFPFTRLVHVWSVPLSYLGRAYQIVRVRKIRMN</sequence>
<dbReference type="InterPro" id="IPR051936">
    <property type="entry name" value="Heme-iron_electron_transfer"/>
</dbReference>
<organism evidence="19 20">
    <name type="scientific">Sedimenticola selenatireducens</name>
    <dbReference type="NCBI Taxonomy" id="191960"/>
    <lineage>
        <taxon>Bacteria</taxon>
        <taxon>Pseudomonadati</taxon>
        <taxon>Pseudomonadota</taxon>
        <taxon>Gammaproteobacteria</taxon>
        <taxon>Chromatiales</taxon>
        <taxon>Sedimenticolaceae</taxon>
        <taxon>Sedimenticola</taxon>
    </lineage>
</organism>
<protein>
    <recommendedName>
        <fullName evidence="2">nitrate reductase (quinone)</fullName>
        <ecNumber evidence="2">1.7.5.1</ecNumber>
    </recommendedName>
</protein>
<dbReference type="Proteomes" id="UP000316649">
    <property type="component" value="Unassembled WGS sequence"/>
</dbReference>
<dbReference type="GO" id="GO:0020037">
    <property type="term" value="F:heme binding"/>
    <property type="evidence" value="ECO:0007669"/>
    <property type="project" value="TreeGrafter"/>
</dbReference>
<dbReference type="GO" id="GO:0046872">
    <property type="term" value="F:metal ion binding"/>
    <property type="evidence" value="ECO:0007669"/>
    <property type="project" value="UniProtKB-KW"/>
</dbReference>
<evidence type="ECO:0000259" key="18">
    <source>
        <dbReference type="Pfam" id="PF02665"/>
    </source>
</evidence>
<accession>A0A558DVN6</accession>
<evidence type="ECO:0000256" key="6">
    <source>
        <dbReference type="ARBA" id="ARBA00022692"/>
    </source>
</evidence>
<dbReference type="GO" id="GO:0009325">
    <property type="term" value="C:nitrate reductase complex"/>
    <property type="evidence" value="ECO:0007669"/>
    <property type="project" value="InterPro"/>
</dbReference>
<evidence type="ECO:0000256" key="2">
    <source>
        <dbReference type="ARBA" id="ARBA00012500"/>
    </source>
</evidence>
<proteinExistence type="predicted"/>
<feature type="binding site" description="axial binding residue" evidence="16">
    <location>
        <position position="55"/>
    </location>
    <ligand>
        <name>heme b</name>
        <dbReference type="ChEBI" id="CHEBI:60344"/>
        <label>1</label>
    </ligand>
    <ligandPart>
        <name>Fe</name>
        <dbReference type="ChEBI" id="CHEBI:18248"/>
    </ligandPart>
</feature>
<keyword evidence="7" id="KW-0479">Metal-binding</keyword>
<evidence type="ECO:0000256" key="13">
    <source>
        <dbReference type="ARBA" id="ARBA00023136"/>
    </source>
</evidence>
<dbReference type="GO" id="GO:0160182">
    <property type="term" value="F:nitrate reductase (quinone) activity"/>
    <property type="evidence" value="ECO:0007669"/>
    <property type="project" value="UniProtKB-EC"/>
</dbReference>